<dbReference type="AlphaFoldDB" id="A0A540WNX0"/>
<dbReference type="PANTHER" id="PTHR32114">
    <property type="entry name" value="ABC TRANSPORTER ABCH.3"/>
    <property type="match status" value="1"/>
</dbReference>
<organism evidence="2 3">
    <name type="scientific">Myxococcus llanfairpwllgwyngyllgogerychwyrndrobwllllantysiliogogogochensis</name>
    <dbReference type="NCBI Taxonomy" id="2590453"/>
    <lineage>
        <taxon>Bacteria</taxon>
        <taxon>Pseudomonadati</taxon>
        <taxon>Myxococcota</taxon>
        <taxon>Myxococcia</taxon>
        <taxon>Myxococcales</taxon>
        <taxon>Cystobacterineae</taxon>
        <taxon>Myxococcaceae</taxon>
        <taxon>Myxococcus</taxon>
    </lineage>
</organism>
<evidence type="ECO:0000313" key="3">
    <source>
        <dbReference type="Proteomes" id="UP000315369"/>
    </source>
</evidence>
<keyword evidence="3" id="KW-1185">Reference proteome</keyword>
<keyword evidence="1" id="KW-0175">Coiled coil</keyword>
<dbReference type="PANTHER" id="PTHR32114:SF2">
    <property type="entry name" value="ABC TRANSPORTER ABCH.3"/>
    <property type="match status" value="1"/>
</dbReference>
<gene>
    <name evidence="2" type="ORF">FJV41_38000</name>
</gene>
<dbReference type="InterPro" id="IPR027417">
    <property type="entry name" value="P-loop_NTPase"/>
</dbReference>
<sequence>MILRRLRVQHFRCFRNPVELSGLGVGIHVVHAPNETGKSSLILALARALFDRNSTRDREIQNLRPWGTTLSPRVTLELDSGGKRYRLEKAFLDDATSLLDEWTGKRFERLADSQRADELARGFLFSGGAQAGATKPGQWGLARLLWLGQSAERHVLPGLDTPLKARLMEAVGVAVLSEQEQGVLKRVEDAYRQFFTLKKGKVVTGSELELKAALVASLEEELRGIRAQQEASAEHARDMEEARSALGDLAGERGALEARFSALQARVEAETQLEQQIALRDKDVERQHQEWEHLDGKQRELLALRQNVARHQAVVAEKEPVLQKAREGLIGQEASFRQARELFQAQLGEQEKAEQRQERGRLLEKARQALVEQQRLDGQLKQGERLETAVEGLRRRTAALKTLSESDVKRAEDVERKLRQAQDKLEARGIEVVFKAEGSRSIEWEAEGQVQRHELAKAEQKLFAGVSAGSLRIKGVGEVRVRTGAEEIGNLQADVEKFRKELTRRLHEHGVESPQRLRGEWESQQVVLQEQAKHEGALETFLEAAGFESVEALREKRREQAGKVGTLAGQLNLAVAALATYPTHELVVLSEELRLRKQEVKEREKAKDDAEAVYRQVERQVRGLAQERDSAMQTARELELTMKAQLHALGMSLEQLGAEVERAHGELERLKNMVTGLRARLPRPEERAATQRRQLDEARERVVGAEKKAQERIIRAETLLGRAAEAGVYSRLGEAEERLVLATEEHLQLKTRAEAAEILRKLVGHWQEQVNRTFVAPIQDAVHARLEHIRGDGRNEVLSLGPEFIDAAMETPDGARSLASFSWGMQEQTLFALRLALGEMLSKQGTKPEPQLVVLDDALVNTDAVRHRRALELIERAGESLQLLILTAFPERYRTLRGMKEFDLRELAQESTPAG</sequence>
<evidence type="ECO:0000313" key="2">
    <source>
        <dbReference type="EMBL" id="TQF10709.1"/>
    </source>
</evidence>
<protein>
    <recommendedName>
        <fullName evidence="4">Rad50/SbcC-type AAA domain-containing protein</fullName>
    </recommendedName>
</protein>
<feature type="coiled-coil region" evidence="1">
    <location>
        <begin position="600"/>
        <end position="708"/>
    </location>
</feature>
<dbReference type="Proteomes" id="UP000315369">
    <property type="component" value="Unassembled WGS sequence"/>
</dbReference>
<dbReference type="Gene3D" id="3.40.50.300">
    <property type="entry name" value="P-loop containing nucleotide triphosphate hydrolases"/>
    <property type="match status" value="2"/>
</dbReference>
<evidence type="ECO:0000256" key="1">
    <source>
        <dbReference type="SAM" id="Coils"/>
    </source>
</evidence>
<dbReference type="SUPFAM" id="SSF52540">
    <property type="entry name" value="P-loop containing nucleoside triphosphate hydrolases"/>
    <property type="match status" value="1"/>
</dbReference>
<name>A0A540WNX0_9BACT</name>
<reference evidence="2 3" key="1">
    <citation type="submission" date="2019-06" db="EMBL/GenBank/DDBJ databases">
        <authorList>
            <person name="Livingstone P."/>
            <person name="Whitworth D."/>
        </authorList>
    </citation>
    <scope>NUCLEOTIDE SEQUENCE [LARGE SCALE GENOMIC DNA]</scope>
    <source>
        <strain evidence="2 3">AM401</strain>
    </source>
</reference>
<comment type="caution">
    <text evidence="2">The sequence shown here is derived from an EMBL/GenBank/DDBJ whole genome shotgun (WGS) entry which is preliminary data.</text>
</comment>
<dbReference type="EMBL" id="VIFM01000234">
    <property type="protein sequence ID" value="TQF10709.1"/>
    <property type="molecule type" value="Genomic_DNA"/>
</dbReference>
<dbReference type="GO" id="GO:0006302">
    <property type="term" value="P:double-strand break repair"/>
    <property type="evidence" value="ECO:0007669"/>
    <property type="project" value="InterPro"/>
</dbReference>
<dbReference type="OrthoDB" id="9764467at2"/>
<evidence type="ECO:0008006" key="4">
    <source>
        <dbReference type="Google" id="ProtNLM"/>
    </source>
</evidence>
<dbReference type="GO" id="GO:0016887">
    <property type="term" value="F:ATP hydrolysis activity"/>
    <property type="evidence" value="ECO:0007669"/>
    <property type="project" value="InterPro"/>
</dbReference>
<accession>A0A540WNX0</accession>
<proteinExistence type="predicted"/>
<dbReference type="RefSeq" id="WP_141647506.1">
    <property type="nucleotide sequence ID" value="NZ_VIFM01000234.1"/>
</dbReference>
<feature type="coiled-coil region" evidence="1">
    <location>
        <begin position="404"/>
        <end position="431"/>
    </location>
</feature>